<accession>A0A385CA10</accession>
<dbReference type="PRINTS" id="PR00040">
    <property type="entry name" value="HTHMERR"/>
</dbReference>
<dbReference type="InterPro" id="IPR000551">
    <property type="entry name" value="MerR-type_HTH_dom"/>
</dbReference>
<dbReference type="PROSITE" id="PS50937">
    <property type="entry name" value="HTH_MERR_2"/>
    <property type="match status" value="1"/>
</dbReference>
<name>A0A385CA10_9GAMM</name>
<evidence type="ECO:0000313" key="1">
    <source>
        <dbReference type="EMBL" id="AYO56169.1"/>
    </source>
</evidence>
<dbReference type="EMBL" id="CP033133">
    <property type="protein sequence ID" value="AYO56169.1"/>
    <property type="molecule type" value="Genomic_DNA"/>
</dbReference>
<evidence type="ECO:0000313" key="2">
    <source>
        <dbReference type="Proteomes" id="UP000279962"/>
    </source>
</evidence>
<proteinExistence type="predicted"/>
<protein>
    <submittedName>
        <fullName evidence="1">MerR family transcriptional regulator</fullName>
    </submittedName>
</protein>
<dbReference type="PANTHER" id="PTHR30204:SF98">
    <property type="entry name" value="HTH-TYPE TRANSCRIPTIONAL REGULATOR ADHR"/>
    <property type="match status" value="1"/>
</dbReference>
<dbReference type="Gene3D" id="1.10.1660.10">
    <property type="match status" value="1"/>
</dbReference>
<dbReference type="AlphaFoldDB" id="A0A385CA10"/>
<dbReference type="RefSeq" id="WP_068974195.1">
    <property type="nucleotide sequence ID" value="NZ_CP031716.1"/>
</dbReference>
<dbReference type="CDD" id="cd01109">
    <property type="entry name" value="HTH_YyaN"/>
    <property type="match status" value="1"/>
</dbReference>
<dbReference type="PANTHER" id="PTHR30204">
    <property type="entry name" value="REDOX-CYCLING DRUG-SENSING TRANSCRIPTIONAL ACTIVATOR SOXR"/>
    <property type="match status" value="1"/>
</dbReference>
<dbReference type="PROSITE" id="PS00552">
    <property type="entry name" value="HTH_MERR_1"/>
    <property type="match status" value="1"/>
</dbReference>
<dbReference type="Proteomes" id="UP000279962">
    <property type="component" value="Chromosome"/>
</dbReference>
<gene>
    <name evidence="1" type="ORF">CDG68_22175</name>
</gene>
<dbReference type="KEGG" id="awu:BEN71_18885"/>
<dbReference type="SUPFAM" id="SSF46955">
    <property type="entry name" value="Putative DNA-binding domain"/>
    <property type="match status" value="1"/>
</dbReference>
<organism evidence="1 2">
    <name type="scientific">Acinetobacter wuhouensis</name>
    <dbReference type="NCBI Taxonomy" id="1879050"/>
    <lineage>
        <taxon>Bacteria</taxon>
        <taxon>Pseudomonadati</taxon>
        <taxon>Pseudomonadota</taxon>
        <taxon>Gammaproteobacteria</taxon>
        <taxon>Moraxellales</taxon>
        <taxon>Moraxellaceae</taxon>
        <taxon>Acinetobacter</taxon>
    </lineage>
</organism>
<dbReference type="SMART" id="SM00422">
    <property type="entry name" value="HTH_MERR"/>
    <property type="match status" value="1"/>
</dbReference>
<dbReference type="STRING" id="1879050.GCA_001696605_01490"/>
<dbReference type="Pfam" id="PF13411">
    <property type="entry name" value="MerR_1"/>
    <property type="match status" value="1"/>
</dbReference>
<dbReference type="InterPro" id="IPR047057">
    <property type="entry name" value="MerR_fam"/>
</dbReference>
<dbReference type="GO" id="GO:0003677">
    <property type="term" value="F:DNA binding"/>
    <property type="evidence" value="ECO:0007669"/>
    <property type="project" value="InterPro"/>
</dbReference>
<sequence length="120" mass="14494">MLISDIAKKTGLSIHTLRYYEQIGLLKNIHRNQAGRRVYTQLDLDWLEWIKRLKSTGMPLEQMQEFAQFRLEGDQTLKQRQLLLMQHSQKLKQEIQRLNQELDIVDYKIEFYAEKMLELE</sequence>
<dbReference type="GO" id="GO:0003700">
    <property type="term" value="F:DNA-binding transcription factor activity"/>
    <property type="evidence" value="ECO:0007669"/>
    <property type="project" value="InterPro"/>
</dbReference>
<dbReference type="InterPro" id="IPR009061">
    <property type="entry name" value="DNA-bd_dom_put_sf"/>
</dbReference>
<reference evidence="1 2" key="1">
    <citation type="submission" date="2018-10" db="EMBL/GenBank/DDBJ databases">
        <title>The complete genome of Acinetobacter wuhouensis strain WCHAW010062.</title>
        <authorList>
            <person name="Hu Y."/>
            <person name="Long H."/>
            <person name="Feng Y."/>
            <person name="Zong Z."/>
        </authorList>
    </citation>
    <scope>NUCLEOTIDE SEQUENCE [LARGE SCALE GENOMIC DNA]</scope>
    <source>
        <strain evidence="1 2">WCHAW010062</strain>
    </source>
</reference>
<dbReference type="OrthoDB" id="9808480at2"/>